<name>A0A9P7J5L2_9AGAM</name>
<dbReference type="OrthoDB" id="2427869at2759"/>
<protein>
    <recommendedName>
        <fullName evidence="4">Crinkler effector protein N-terminal domain-containing protein</fullName>
    </recommendedName>
</protein>
<dbReference type="InterPro" id="IPR045379">
    <property type="entry name" value="Crinkler_N"/>
</dbReference>
<organism evidence="5 6">
    <name type="scientific">Suillus plorans</name>
    <dbReference type="NCBI Taxonomy" id="116603"/>
    <lineage>
        <taxon>Eukaryota</taxon>
        <taxon>Fungi</taxon>
        <taxon>Dikarya</taxon>
        <taxon>Basidiomycota</taxon>
        <taxon>Agaricomycotina</taxon>
        <taxon>Agaricomycetes</taxon>
        <taxon>Agaricomycetidae</taxon>
        <taxon>Boletales</taxon>
        <taxon>Suillineae</taxon>
        <taxon>Suillaceae</taxon>
        <taxon>Suillus</taxon>
    </lineage>
</organism>
<keyword evidence="3" id="KW-0964">Secreted</keyword>
<feature type="domain" description="Crinkler effector protein N-terminal" evidence="4">
    <location>
        <begin position="119"/>
        <end position="241"/>
    </location>
</feature>
<dbReference type="RefSeq" id="XP_041166279.1">
    <property type="nucleotide sequence ID" value="XM_041299634.1"/>
</dbReference>
<evidence type="ECO:0000259" key="4">
    <source>
        <dbReference type="Pfam" id="PF20147"/>
    </source>
</evidence>
<dbReference type="GeneID" id="64593398"/>
<accession>A0A9P7J5L2</accession>
<gene>
    <name evidence="5" type="ORF">HD556DRAFT_1303909</name>
</gene>
<proteinExistence type="predicted"/>
<dbReference type="Pfam" id="PF20147">
    <property type="entry name" value="Crinkler"/>
    <property type="match status" value="2"/>
</dbReference>
<dbReference type="Proteomes" id="UP000719766">
    <property type="component" value="Unassembled WGS sequence"/>
</dbReference>
<dbReference type="AlphaFoldDB" id="A0A9P7J5L2"/>
<dbReference type="GO" id="GO:0005576">
    <property type="term" value="C:extracellular region"/>
    <property type="evidence" value="ECO:0007669"/>
    <property type="project" value="UniProtKB-SubCell"/>
</dbReference>
<comment type="caution">
    <text evidence="5">The sequence shown here is derived from an EMBL/GenBank/DDBJ whole genome shotgun (WGS) entry which is preliminary data.</text>
</comment>
<evidence type="ECO:0000256" key="1">
    <source>
        <dbReference type="ARBA" id="ARBA00004340"/>
    </source>
</evidence>
<sequence length="248" mass="28406">MPTLVPVEFNFELNCFILGDDPSRTFSVKILETDTVSKQHSPAMEVWEVGGAESLTIWNLKVNIDPEKEKLDLPHDAENLKPLTRLSKVFTVRQEDEHLHLFVQHIVVQPPPAADYPSIHLNCLVLDDDPSHIFPVKILQTDTVSNLKKVIKEENKHEFDGVDAKHLKLWKDETFDPAEPIRVTLLSVVYHIRSILDIDPEKKEKLDLPDDAKELKPLTQLSQVFTVGPEDGHRDLHILVQYPTSRRN</sequence>
<feature type="domain" description="Crinkler effector protein N-terminal" evidence="4">
    <location>
        <begin position="12"/>
        <end position="104"/>
    </location>
</feature>
<dbReference type="EMBL" id="JABBWE010000004">
    <property type="protein sequence ID" value="KAG1803933.1"/>
    <property type="molecule type" value="Genomic_DNA"/>
</dbReference>
<evidence type="ECO:0000256" key="3">
    <source>
        <dbReference type="ARBA" id="ARBA00022525"/>
    </source>
</evidence>
<comment type="subcellular location">
    <subcellularLocation>
        <location evidence="1">Host cell</location>
    </subcellularLocation>
    <subcellularLocation>
        <location evidence="2">Secreted</location>
    </subcellularLocation>
</comment>
<reference evidence="5" key="1">
    <citation type="journal article" date="2020" name="New Phytol.">
        <title>Comparative genomics reveals dynamic genome evolution in host specialist ectomycorrhizal fungi.</title>
        <authorList>
            <person name="Lofgren L.A."/>
            <person name="Nguyen N.H."/>
            <person name="Vilgalys R."/>
            <person name="Ruytinx J."/>
            <person name="Liao H.L."/>
            <person name="Branco S."/>
            <person name="Kuo A."/>
            <person name="LaButti K."/>
            <person name="Lipzen A."/>
            <person name="Andreopoulos W."/>
            <person name="Pangilinan J."/>
            <person name="Riley R."/>
            <person name="Hundley H."/>
            <person name="Na H."/>
            <person name="Barry K."/>
            <person name="Grigoriev I.V."/>
            <person name="Stajich J.E."/>
            <person name="Kennedy P.G."/>
        </authorList>
    </citation>
    <scope>NUCLEOTIDE SEQUENCE</scope>
    <source>
        <strain evidence="5">S12</strain>
    </source>
</reference>
<evidence type="ECO:0000313" key="6">
    <source>
        <dbReference type="Proteomes" id="UP000719766"/>
    </source>
</evidence>
<evidence type="ECO:0000256" key="2">
    <source>
        <dbReference type="ARBA" id="ARBA00004613"/>
    </source>
</evidence>
<evidence type="ECO:0000313" key="5">
    <source>
        <dbReference type="EMBL" id="KAG1803933.1"/>
    </source>
</evidence>
<dbReference type="GO" id="GO:0043657">
    <property type="term" value="C:host cell"/>
    <property type="evidence" value="ECO:0007669"/>
    <property type="project" value="UniProtKB-SubCell"/>
</dbReference>
<keyword evidence="6" id="KW-1185">Reference proteome</keyword>